<name>A0A6M7WJ50_RHILI</name>
<protein>
    <submittedName>
        <fullName evidence="1">Uncharacterized protein</fullName>
    </submittedName>
</protein>
<sequence>MGQGDGLTLFTEWAGKPARFFHIGGTRSFECFQISIGLPDSDEIAVSARAIDTYDDSEMEMDRTWQGPVSELNEMLATAVATVRQWKARWDVAH</sequence>
<proteinExistence type="predicted"/>
<dbReference type="Proteomes" id="UP000503017">
    <property type="component" value="Chromosome"/>
</dbReference>
<organism evidence="1 2">
    <name type="scientific">Mesorhizobium loti R88b</name>
    <dbReference type="NCBI Taxonomy" id="935548"/>
    <lineage>
        <taxon>Bacteria</taxon>
        <taxon>Pseudomonadati</taxon>
        <taxon>Pseudomonadota</taxon>
        <taxon>Alphaproteobacteria</taxon>
        <taxon>Hyphomicrobiales</taxon>
        <taxon>Phyllobacteriaceae</taxon>
        <taxon>Mesorhizobium</taxon>
    </lineage>
</organism>
<dbReference type="AlphaFoldDB" id="A0A6M7WJ50"/>
<dbReference type="RefSeq" id="WP_027032172.1">
    <property type="nucleotide sequence ID" value="NZ_CP033367.1"/>
</dbReference>
<dbReference type="EMBL" id="CP033367">
    <property type="protein sequence ID" value="QKD00823.1"/>
    <property type="molecule type" value="Genomic_DNA"/>
</dbReference>
<reference evidence="1 2" key="1">
    <citation type="submission" date="2018-10" db="EMBL/GenBank/DDBJ databases">
        <authorList>
            <person name="Perry B.J."/>
            <person name="Sullivan J.T."/>
            <person name="Murphy R.J.T."/>
            <person name="Ramsay J.P."/>
            <person name="Ronson C.W."/>
        </authorList>
    </citation>
    <scope>NUCLEOTIDE SEQUENCE [LARGE SCALE GENOMIC DNA]</scope>
    <source>
        <strain evidence="1 2">R88b</strain>
    </source>
</reference>
<evidence type="ECO:0000313" key="1">
    <source>
        <dbReference type="EMBL" id="QKD00823.1"/>
    </source>
</evidence>
<gene>
    <name evidence="1" type="ORF">EB235_04410</name>
</gene>
<evidence type="ECO:0000313" key="2">
    <source>
        <dbReference type="Proteomes" id="UP000503017"/>
    </source>
</evidence>
<accession>A0A6M7WJ50</accession>